<dbReference type="GO" id="GO:0005737">
    <property type="term" value="C:cytoplasm"/>
    <property type="evidence" value="ECO:0007669"/>
    <property type="project" value="UniProtKB-SubCell"/>
</dbReference>
<feature type="binding site" evidence="2">
    <location>
        <begin position="28"/>
        <end position="41"/>
    </location>
    <ligand>
        <name>ATP</name>
        <dbReference type="ChEBI" id="CHEBI:30616"/>
    </ligand>
</feature>
<comment type="similarity">
    <text evidence="2">Belongs to the TmcAL family.</text>
</comment>
<sequence>MVLLKNYHLFHAMERFDHMEKMVVAGIVAEYNPFHNGHAYQIEATRAAGATHIAAVLSGNFVQRGGPACAPKSVRANAAIACGADLVLELPLPYAMATAERFAAGAVGLLGALGCVDVISFGSECGDLALLSKAAEAVCSPYCDDYTKNLLESGVTYARARQKAVEQLYGQSVAEVLSSPNNTLAVEYLRQIALQKLRIAPFTVTRGGARHDSDKADGKTASAALLRNLLDLEGIESVAPYVPAPALQIYRAAAAAGWMPFVSHSLNAAVLARLRMMEKDAFSRLPDVSGEGLGNRLYDAVRASVSLDDLLARVKTKRYTLARIRRLVWHAFLGTDASLMRLPPPYIRVLAFNRRGMELLSAADKTASLPISHSLAKLEAHSDVCARFAQLEACAADLYTLGLPRVLPCGSDYIQKISVHG</sequence>
<protein>
    <recommendedName>
        <fullName evidence="2">tRNA(Met) cytidine acetate ligase</fullName>
        <ecNumber evidence="2">6.3.4.-</ecNumber>
    </recommendedName>
</protein>
<dbReference type="SUPFAM" id="SSF52374">
    <property type="entry name" value="Nucleotidylyl transferase"/>
    <property type="match status" value="1"/>
</dbReference>
<comment type="catalytic activity">
    <reaction evidence="2">
        <text>cytidine(34) in elongator tRNA(Met) + acetate + ATP = N(4)-acetylcytidine(34) in elongator tRNA(Met) + AMP + diphosphate</text>
        <dbReference type="Rhea" id="RHEA:58144"/>
        <dbReference type="Rhea" id="RHEA-COMP:10693"/>
        <dbReference type="Rhea" id="RHEA-COMP:10694"/>
        <dbReference type="ChEBI" id="CHEBI:30089"/>
        <dbReference type="ChEBI" id="CHEBI:30616"/>
        <dbReference type="ChEBI" id="CHEBI:33019"/>
        <dbReference type="ChEBI" id="CHEBI:74900"/>
        <dbReference type="ChEBI" id="CHEBI:82748"/>
        <dbReference type="ChEBI" id="CHEBI:456215"/>
    </reaction>
</comment>
<dbReference type="EMBL" id="QXWZ01000029">
    <property type="protein sequence ID" value="NBI79958.1"/>
    <property type="molecule type" value="Genomic_DNA"/>
</dbReference>
<comment type="caution">
    <text evidence="2">Lacks conserved residue(s) required for the propagation of feature annotation.</text>
</comment>
<gene>
    <name evidence="2" type="primary">tmcAL</name>
    <name evidence="3" type="ORF">D3Z39_14015</name>
</gene>
<keyword evidence="3" id="KW-0808">Transferase</keyword>
<keyword evidence="2" id="KW-0694">RNA-binding</keyword>
<accession>A0A845RM21</accession>
<keyword evidence="2" id="KW-0820">tRNA-binding</keyword>
<keyword evidence="2" id="KW-0547">Nucleotide-binding</keyword>
<keyword evidence="2" id="KW-0436">Ligase</keyword>
<dbReference type="GO" id="GO:0005524">
    <property type="term" value="F:ATP binding"/>
    <property type="evidence" value="ECO:0007669"/>
    <property type="project" value="UniProtKB-KW"/>
</dbReference>
<dbReference type="EC" id="6.3.4.-" evidence="2"/>
<dbReference type="HAMAP" id="MF_01539">
    <property type="entry name" value="TmcAL"/>
    <property type="match status" value="1"/>
</dbReference>
<dbReference type="GO" id="GO:0016879">
    <property type="term" value="F:ligase activity, forming carbon-nitrogen bonds"/>
    <property type="evidence" value="ECO:0007669"/>
    <property type="project" value="UniProtKB-UniRule"/>
</dbReference>
<keyword evidence="2" id="KW-0963">Cytoplasm</keyword>
<feature type="binding site" evidence="2">
    <location>
        <position position="181"/>
    </location>
    <ligand>
        <name>ATP</name>
        <dbReference type="ChEBI" id="CHEBI:30616"/>
    </ligand>
</feature>
<dbReference type="Pfam" id="PF05636">
    <property type="entry name" value="HIGH_NTase1"/>
    <property type="match status" value="1"/>
</dbReference>
<dbReference type="Gene3D" id="3.40.50.620">
    <property type="entry name" value="HUPs"/>
    <property type="match status" value="1"/>
</dbReference>
<comment type="function">
    <text evidence="2">Catalyzes the formation of N(4)-acetylcytidine (ac(4)C) at the wobble position of elongator tRNA(Met), using acetate and ATP as substrates. First activates an acetate ion to form acetyladenylate (Ac-AMP) and then transfers the acetyl group to tRNA to form ac(4)C34.</text>
</comment>
<dbReference type="GO" id="GO:0000049">
    <property type="term" value="F:tRNA binding"/>
    <property type="evidence" value="ECO:0007669"/>
    <property type="project" value="UniProtKB-KW"/>
</dbReference>
<dbReference type="InterPro" id="IPR008513">
    <property type="entry name" value="tRNA(Met)_cyd_acetate_ligase"/>
</dbReference>
<evidence type="ECO:0000313" key="4">
    <source>
        <dbReference type="Proteomes" id="UP000446348"/>
    </source>
</evidence>
<keyword evidence="2" id="KW-0067">ATP-binding</keyword>
<dbReference type="AlphaFoldDB" id="A0A845RM21"/>
<dbReference type="PANTHER" id="PTHR37825">
    <property type="entry name" value="TRNA(MET) CYTIDINE ACETATE LIGASE"/>
    <property type="match status" value="1"/>
</dbReference>
<proteinExistence type="inferred from homology"/>
<organism evidence="3 4">
    <name type="scientific">Anaerotruncus colihominis</name>
    <dbReference type="NCBI Taxonomy" id="169435"/>
    <lineage>
        <taxon>Bacteria</taxon>
        <taxon>Bacillati</taxon>
        <taxon>Bacillota</taxon>
        <taxon>Clostridia</taxon>
        <taxon>Eubacteriales</taxon>
        <taxon>Oscillospiraceae</taxon>
        <taxon>Anaerotruncus</taxon>
    </lineage>
</organism>
<reference evidence="3 4" key="1">
    <citation type="submission" date="2018-08" db="EMBL/GenBank/DDBJ databases">
        <title>Murine metabolic-syndrome-specific gut microbial biobank.</title>
        <authorList>
            <person name="Liu C."/>
        </authorList>
    </citation>
    <scope>NUCLEOTIDE SEQUENCE [LARGE SCALE GENOMIC DNA]</scope>
    <source>
        <strain evidence="3 4">X69</strain>
    </source>
</reference>
<dbReference type="GO" id="GO:0006400">
    <property type="term" value="P:tRNA modification"/>
    <property type="evidence" value="ECO:0007669"/>
    <property type="project" value="UniProtKB-UniRule"/>
</dbReference>
<feature type="binding site" evidence="2">
    <location>
        <position position="122"/>
    </location>
    <ligand>
        <name>ATP</name>
        <dbReference type="ChEBI" id="CHEBI:30616"/>
    </ligand>
</feature>
<dbReference type="Proteomes" id="UP000446348">
    <property type="component" value="Unassembled WGS sequence"/>
</dbReference>
<feature type="binding site" evidence="2">
    <location>
        <position position="206"/>
    </location>
    <ligand>
        <name>ATP</name>
        <dbReference type="ChEBI" id="CHEBI:30616"/>
    </ligand>
</feature>
<evidence type="ECO:0000256" key="1">
    <source>
        <dbReference type="ARBA" id="ARBA00022694"/>
    </source>
</evidence>
<keyword evidence="1 2" id="KW-0819">tRNA processing</keyword>
<comment type="subcellular location">
    <subcellularLocation>
        <location evidence="2">Cytoplasm</location>
    </subcellularLocation>
</comment>
<dbReference type="InterPro" id="IPR014729">
    <property type="entry name" value="Rossmann-like_a/b/a_fold"/>
</dbReference>
<comment type="caution">
    <text evidence="3">The sequence shown here is derived from an EMBL/GenBank/DDBJ whole genome shotgun (WGS) entry which is preliminary data.</text>
</comment>
<dbReference type="PANTHER" id="PTHR37825:SF1">
    <property type="entry name" value="TRNA(MET) CYTIDINE ACETATE LIGASE"/>
    <property type="match status" value="1"/>
</dbReference>
<name>A0A845RM21_9FIRM</name>
<evidence type="ECO:0000256" key="2">
    <source>
        <dbReference type="HAMAP-Rule" id="MF_01539"/>
    </source>
</evidence>
<dbReference type="GO" id="GO:0016740">
    <property type="term" value="F:transferase activity"/>
    <property type="evidence" value="ECO:0007669"/>
    <property type="project" value="UniProtKB-KW"/>
</dbReference>
<evidence type="ECO:0000313" key="3">
    <source>
        <dbReference type="EMBL" id="NBI79958.1"/>
    </source>
</evidence>